<dbReference type="EMBL" id="MHCH01000015">
    <property type="protein sequence ID" value="OGY17740.1"/>
    <property type="molecule type" value="Genomic_DNA"/>
</dbReference>
<dbReference type="STRING" id="1797589.A2784_01295"/>
<proteinExistence type="predicted"/>
<organism evidence="1 2">
    <name type="scientific">Candidatus Chisholmbacteria bacterium RIFCSPHIGHO2_01_FULL_48_12</name>
    <dbReference type="NCBI Taxonomy" id="1797589"/>
    <lineage>
        <taxon>Bacteria</taxon>
        <taxon>Candidatus Chisholmiibacteriota</taxon>
    </lineage>
</organism>
<name>A0A1G1VQT3_9BACT</name>
<sequence>MAKERGVAVRPVENEPGEGFFLTTIEEGGGVNVQEQAPTMSIEGDYEAGQAYIQEQLKTGVPVVAYRAGRRGQCVVVVNPAVIAVNTAWGFSVSGAPLLGNFTWRQLEAPAYYSPQLVGSYGQGPNTPKLEFTGTNNQTGLPIKITVGFVRP</sequence>
<comment type="caution">
    <text evidence="1">The sequence shown here is derived from an EMBL/GenBank/DDBJ whole genome shotgun (WGS) entry which is preliminary data.</text>
</comment>
<protein>
    <submittedName>
        <fullName evidence="1">Uncharacterized protein</fullName>
    </submittedName>
</protein>
<reference evidence="1 2" key="1">
    <citation type="journal article" date="2016" name="Nat. Commun.">
        <title>Thousands of microbial genomes shed light on interconnected biogeochemical processes in an aquifer system.</title>
        <authorList>
            <person name="Anantharaman K."/>
            <person name="Brown C.T."/>
            <person name="Hug L.A."/>
            <person name="Sharon I."/>
            <person name="Castelle C.J."/>
            <person name="Probst A.J."/>
            <person name="Thomas B.C."/>
            <person name="Singh A."/>
            <person name="Wilkins M.J."/>
            <person name="Karaoz U."/>
            <person name="Brodie E.L."/>
            <person name="Williams K.H."/>
            <person name="Hubbard S.S."/>
            <person name="Banfield J.F."/>
        </authorList>
    </citation>
    <scope>NUCLEOTIDE SEQUENCE [LARGE SCALE GENOMIC DNA]</scope>
</reference>
<dbReference type="AlphaFoldDB" id="A0A1G1VQT3"/>
<accession>A0A1G1VQT3</accession>
<evidence type="ECO:0000313" key="2">
    <source>
        <dbReference type="Proteomes" id="UP000177324"/>
    </source>
</evidence>
<dbReference type="Proteomes" id="UP000177324">
    <property type="component" value="Unassembled WGS sequence"/>
</dbReference>
<evidence type="ECO:0000313" key="1">
    <source>
        <dbReference type="EMBL" id="OGY17740.1"/>
    </source>
</evidence>
<gene>
    <name evidence="1" type="ORF">A2784_01295</name>
</gene>